<dbReference type="EMBL" id="CAJNOL010007094">
    <property type="protein sequence ID" value="CAF1625006.1"/>
    <property type="molecule type" value="Genomic_DNA"/>
</dbReference>
<evidence type="ECO:0000256" key="4">
    <source>
        <dbReference type="ARBA" id="ARBA00022707"/>
    </source>
</evidence>
<dbReference type="GO" id="GO:0046872">
    <property type="term" value="F:metal ion binding"/>
    <property type="evidence" value="ECO:0007669"/>
    <property type="project" value="UniProtKB-KW"/>
</dbReference>
<dbReference type="PANTHER" id="PTHR11711">
    <property type="entry name" value="ADP RIBOSYLATION FACTOR-RELATED"/>
    <property type="match status" value="1"/>
</dbReference>
<dbReference type="Proteomes" id="UP000663864">
    <property type="component" value="Unassembled WGS sequence"/>
</dbReference>
<dbReference type="FunFam" id="3.40.50.300:FF:003500">
    <property type="entry name" value="ADP-ribosylation factor 1"/>
    <property type="match status" value="1"/>
</dbReference>
<evidence type="ECO:0000256" key="1">
    <source>
        <dbReference type="ARBA" id="ARBA00004555"/>
    </source>
</evidence>
<dbReference type="PRINTS" id="PR00328">
    <property type="entry name" value="SAR1GTPBP"/>
</dbReference>
<evidence type="ECO:0000313" key="13">
    <source>
        <dbReference type="EMBL" id="CAF1298910.1"/>
    </source>
</evidence>
<dbReference type="PROSITE" id="PS51417">
    <property type="entry name" value="ARF"/>
    <property type="match status" value="1"/>
</dbReference>
<evidence type="ECO:0000256" key="3">
    <source>
        <dbReference type="ARBA" id="ARBA00022448"/>
    </source>
</evidence>
<sequence length="174" mass="20252">MPTIGIDYEKIEINEASIMVWVIGGRLGSRALWQQYYDRMSALIFVVDSHDRDRVDQACEQLHLMANKDKLREKPILIFANKQDLPDAMTLDELRDKLHLAKLNTNTKLRLQPASAIQNQGLREGFKWLANYIVEKIDPIKPIVETFNDTITMKNDFMSIFNMVNLKTFLRKLI</sequence>
<evidence type="ECO:0000256" key="9">
    <source>
        <dbReference type="ARBA" id="ARBA00023134"/>
    </source>
</evidence>
<protein>
    <recommendedName>
        <fullName evidence="23">ADP-ribosylation factor</fullName>
    </recommendedName>
</protein>
<evidence type="ECO:0000256" key="7">
    <source>
        <dbReference type="ARBA" id="ARBA00022927"/>
    </source>
</evidence>
<evidence type="ECO:0000256" key="5">
    <source>
        <dbReference type="ARBA" id="ARBA00022741"/>
    </source>
</evidence>
<dbReference type="Proteomes" id="UP000663823">
    <property type="component" value="Unassembled WGS sequence"/>
</dbReference>
<evidence type="ECO:0000313" key="14">
    <source>
        <dbReference type="EMBL" id="CAF1356414.1"/>
    </source>
</evidence>
<dbReference type="Gene3D" id="3.40.50.300">
    <property type="entry name" value="P-loop containing nucleotide triphosphate hydrolases"/>
    <property type="match status" value="1"/>
</dbReference>
<comment type="subcellular location">
    <subcellularLocation>
        <location evidence="1">Golgi apparatus</location>
    </subcellularLocation>
</comment>
<dbReference type="AlphaFoldDB" id="A0A819E740"/>
<evidence type="ECO:0000313" key="17">
    <source>
        <dbReference type="EMBL" id="CAF1625006.1"/>
    </source>
</evidence>
<dbReference type="InterPro" id="IPR006689">
    <property type="entry name" value="Small_GTPase_ARF/SAR"/>
</dbReference>
<keyword evidence="3" id="KW-0813">Transport</keyword>
<dbReference type="Proteomes" id="UP000663854">
    <property type="component" value="Unassembled WGS sequence"/>
</dbReference>
<dbReference type="EMBL" id="CAJNOO010002816">
    <property type="protein sequence ID" value="CAF1298910.1"/>
    <property type="molecule type" value="Genomic_DNA"/>
</dbReference>
<keyword evidence="7" id="KW-0653">Protein transport</keyword>
<comment type="caution">
    <text evidence="18">The sequence shown here is derived from an EMBL/GenBank/DDBJ whole genome shotgun (WGS) entry which is preliminary data.</text>
</comment>
<comment type="similarity">
    <text evidence="2">Belongs to the small GTPase superfamily. Arf family.</text>
</comment>
<keyword evidence="12" id="KW-0479">Metal-binding</keyword>
<proteinExistence type="inferred from homology"/>
<name>A0A819E740_9BILA</name>
<dbReference type="SMART" id="SM00178">
    <property type="entry name" value="SAR"/>
    <property type="match status" value="1"/>
</dbReference>
<keyword evidence="9 11" id="KW-0342">GTP-binding</keyword>
<dbReference type="EMBL" id="CAJOAX010003274">
    <property type="protein sequence ID" value="CAF3845321.1"/>
    <property type="molecule type" value="Genomic_DNA"/>
</dbReference>
<dbReference type="GO" id="GO:0005794">
    <property type="term" value="C:Golgi apparatus"/>
    <property type="evidence" value="ECO:0007669"/>
    <property type="project" value="UniProtKB-SubCell"/>
</dbReference>
<dbReference type="EMBL" id="CAJNOU010006189">
    <property type="protein sequence ID" value="CAF1498814.1"/>
    <property type="molecule type" value="Genomic_DNA"/>
</dbReference>
<dbReference type="GO" id="GO:0003924">
    <property type="term" value="F:GTPase activity"/>
    <property type="evidence" value="ECO:0007669"/>
    <property type="project" value="InterPro"/>
</dbReference>
<dbReference type="OrthoDB" id="10016159at2759"/>
<feature type="binding site" evidence="11">
    <location>
        <begin position="81"/>
        <end position="84"/>
    </location>
    <ligand>
        <name>GTP</name>
        <dbReference type="ChEBI" id="CHEBI:37565"/>
    </ligand>
</feature>
<dbReference type="EMBL" id="CAJOBE010010612">
    <property type="protein sequence ID" value="CAF4112528.1"/>
    <property type="molecule type" value="Genomic_DNA"/>
</dbReference>
<keyword evidence="6" id="KW-0931">ER-Golgi transport</keyword>
<dbReference type="SUPFAM" id="SSF52540">
    <property type="entry name" value="P-loop containing nucleoside triphosphate hydrolases"/>
    <property type="match status" value="1"/>
</dbReference>
<keyword evidence="4" id="KW-0519">Myristate</keyword>
<evidence type="ECO:0000313" key="20">
    <source>
        <dbReference type="EMBL" id="CAF4112528.1"/>
    </source>
</evidence>
<dbReference type="Proteomes" id="UP000663870">
    <property type="component" value="Unassembled WGS sequence"/>
</dbReference>
<evidence type="ECO:0000313" key="22">
    <source>
        <dbReference type="Proteomes" id="UP000663870"/>
    </source>
</evidence>
<evidence type="ECO:0000256" key="6">
    <source>
        <dbReference type="ARBA" id="ARBA00022892"/>
    </source>
</evidence>
<keyword evidence="12" id="KW-0460">Magnesium</keyword>
<dbReference type="Proteomes" id="UP000663874">
    <property type="component" value="Unassembled WGS sequence"/>
</dbReference>
<keyword evidence="22" id="KW-1185">Reference proteome</keyword>
<evidence type="ECO:0000313" key="21">
    <source>
        <dbReference type="Proteomes" id="UP000663823"/>
    </source>
</evidence>
<keyword evidence="10" id="KW-0449">Lipoprotein</keyword>
<dbReference type="Proteomes" id="UP000663889">
    <property type="component" value="Unassembled WGS sequence"/>
</dbReference>
<dbReference type="EMBL" id="CAJNOT010002977">
    <property type="protein sequence ID" value="CAF1356414.1"/>
    <property type="molecule type" value="Genomic_DNA"/>
</dbReference>
<feature type="binding site" evidence="12">
    <location>
        <position position="3"/>
    </location>
    <ligand>
        <name>Mg(2+)</name>
        <dbReference type="ChEBI" id="CHEBI:18420"/>
    </ligand>
</feature>
<dbReference type="Pfam" id="PF00025">
    <property type="entry name" value="Arf"/>
    <property type="match status" value="1"/>
</dbReference>
<feature type="binding site" evidence="11">
    <location>
        <position position="25"/>
    </location>
    <ligand>
        <name>GTP</name>
        <dbReference type="ChEBI" id="CHEBI:37565"/>
    </ligand>
</feature>
<evidence type="ECO:0000256" key="8">
    <source>
        <dbReference type="ARBA" id="ARBA00023034"/>
    </source>
</evidence>
<dbReference type="EMBL" id="CAJOBD010002840">
    <property type="protein sequence ID" value="CAF3911531.1"/>
    <property type="molecule type" value="Genomic_DNA"/>
</dbReference>
<dbReference type="Proteomes" id="UP000663882">
    <property type="component" value="Unassembled WGS sequence"/>
</dbReference>
<evidence type="ECO:0000256" key="11">
    <source>
        <dbReference type="PIRSR" id="PIRSR606689-1"/>
    </source>
</evidence>
<evidence type="ECO:0000256" key="2">
    <source>
        <dbReference type="ARBA" id="ARBA00010290"/>
    </source>
</evidence>
<evidence type="ECO:0000313" key="18">
    <source>
        <dbReference type="EMBL" id="CAF3845321.1"/>
    </source>
</evidence>
<organism evidence="18 21">
    <name type="scientific">Rotaria sordida</name>
    <dbReference type="NCBI Taxonomy" id="392033"/>
    <lineage>
        <taxon>Eukaryota</taxon>
        <taxon>Metazoa</taxon>
        <taxon>Spiralia</taxon>
        <taxon>Gnathifera</taxon>
        <taxon>Rotifera</taxon>
        <taxon>Eurotatoria</taxon>
        <taxon>Bdelloidea</taxon>
        <taxon>Philodinida</taxon>
        <taxon>Philodinidae</taxon>
        <taxon>Rotaria</taxon>
    </lineage>
</organism>
<dbReference type="GO" id="GO:0015031">
    <property type="term" value="P:protein transport"/>
    <property type="evidence" value="ECO:0007669"/>
    <property type="project" value="UniProtKB-KW"/>
</dbReference>
<dbReference type="Proteomes" id="UP000663836">
    <property type="component" value="Unassembled WGS sequence"/>
</dbReference>
<keyword evidence="8" id="KW-0333">Golgi apparatus</keyword>
<keyword evidence="5 11" id="KW-0547">Nucleotide-binding</keyword>
<dbReference type="CDD" id="cd00878">
    <property type="entry name" value="Arf_Arl"/>
    <property type="match status" value="1"/>
</dbReference>
<dbReference type="GO" id="GO:0005525">
    <property type="term" value="F:GTP binding"/>
    <property type="evidence" value="ECO:0007669"/>
    <property type="project" value="UniProtKB-KW"/>
</dbReference>
<dbReference type="InterPro" id="IPR027417">
    <property type="entry name" value="P-loop_NTPase"/>
</dbReference>
<dbReference type="EMBL" id="CAJNOH010005586">
    <property type="protein sequence ID" value="CAF1402180.1"/>
    <property type="molecule type" value="Genomic_DNA"/>
</dbReference>
<evidence type="ECO:0000313" key="15">
    <source>
        <dbReference type="EMBL" id="CAF1402180.1"/>
    </source>
</evidence>
<evidence type="ECO:0000256" key="10">
    <source>
        <dbReference type="ARBA" id="ARBA00023288"/>
    </source>
</evidence>
<evidence type="ECO:0008006" key="23">
    <source>
        <dbReference type="Google" id="ProtNLM"/>
    </source>
</evidence>
<dbReference type="GO" id="GO:0016192">
    <property type="term" value="P:vesicle-mediated transport"/>
    <property type="evidence" value="ECO:0007669"/>
    <property type="project" value="UniProtKB-KW"/>
</dbReference>
<reference evidence="18" key="1">
    <citation type="submission" date="2021-02" db="EMBL/GenBank/DDBJ databases">
        <authorList>
            <person name="Nowell W R."/>
        </authorList>
    </citation>
    <scope>NUCLEOTIDE SEQUENCE</scope>
</reference>
<evidence type="ECO:0000256" key="12">
    <source>
        <dbReference type="PIRSR" id="PIRSR606689-2"/>
    </source>
</evidence>
<accession>A0A819E740</accession>
<evidence type="ECO:0000313" key="19">
    <source>
        <dbReference type="EMBL" id="CAF3911531.1"/>
    </source>
</evidence>
<dbReference type="SMART" id="SM00177">
    <property type="entry name" value="ARF"/>
    <property type="match status" value="1"/>
</dbReference>
<dbReference type="InterPro" id="IPR024156">
    <property type="entry name" value="Small_GTPase_ARF"/>
</dbReference>
<gene>
    <name evidence="20" type="ORF">FNK824_LOCUS31922</name>
    <name evidence="19" type="ORF">JBS370_LOCUS21427</name>
    <name evidence="17" type="ORF">JXQ802_LOCUS51077</name>
    <name evidence="18" type="ORF">OTI717_LOCUS20837</name>
    <name evidence="15" type="ORF">PYM288_LOCUS34867</name>
    <name evidence="13" type="ORF">RFH988_LOCUS29614</name>
    <name evidence="16" type="ORF">SEV965_LOCUS35961</name>
    <name evidence="14" type="ORF">ZHD862_LOCUS30841</name>
</gene>
<evidence type="ECO:0000313" key="16">
    <source>
        <dbReference type="EMBL" id="CAF1498814.1"/>
    </source>
</evidence>